<keyword evidence="2" id="KW-0560">Oxidoreductase</keyword>
<protein>
    <recommendedName>
        <fullName evidence="6">15-hydroxyprostaglandin dehydrogenase [NAD(+)]-like</fullName>
    </recommendedName>
</protein>
<dbReference type="PANTHER" id="PTHR44229">
    <property type="entry name" value="15-HYDROXYPROSTAGLANDIN DEHYDROGENASE [NAD(+)]"/>
    <property type="match status" value="1"/>
</dbReference>
<name>A0A9P0AS28_BRAAE</name>
<dbReference type="EMBL" id="OV121132">
    <property type="protein sequence ID" value="CAH0546264.1"/>
    <property type="molecule type" value="Genomic_DNA"/>
</dbReference>
<dbReference type="PROSITE" id="PS00061">
    <property type="entry name" value="ADH_SHORT"/>
    <property type="match status" value="1"/>
</dbReference>
<dbReference type="GO" id="GO:0005737">
    <property type="term" value="C:cytoplasm"/>
    <property type="evidence" value="ECO:0007669"/>
    <property type="project" value="TreeGrafter"/>
</dbReference>
<dbReference type="OrthoDB" id="417891at2759"/>
<evidence type="ECO:0000256" key="2">
    <source>
        <dbReference type="ARBA" id="ARBA00023002"/>
    </source>
</evidence>
<dbReference type="Proteomes" id="UP001154078">
    <property type="component" value="Chromosome 1"/>
</dbReference>
<dbReference type="SUPFAM" id="SSF51735">
    <property type="entry name" value="NAD(P)-binding Rossmann-fold domains"/>
    <property type="match status" value="1"/>
</dbReference>
<evidence type="ECO:0008006" key="6">
    <source>
        <dbReference type="Google" id="ProtNLM"/>
    </source>
</evidence>
<evidence type="ECO:0000256" key="3">
    <source>
        <dbReference type="RuleBase" id="RU000363"/>
    </source>
</evidence>
<dbReference type="PANTHER" id="PTHR44229:SF8">
    <property type="entry name" value="ALCOHOL DEHYDROGENASE-RELATED"/>
    <property type="match status" value="1"/>
</dbReference>
<keyword evidence="5" id="KW-1185">Reference proteome</keyword>
<gene>
    <name evidence="4" type="ORF">MELIAE_LOCUS468</name>
</gene>
<reference evidence="4" key="1">
    <citation type="submission" date="2021-12" db="EMBL/GenBank/DDBJ databases">
        <authorList>
            <person name="King R."/>
        </authorList>
    </citation>
    <scope>NUCLEOTIDE SEQUENCE</scope>
</reference>
<dbReference type="Gene3D" id="3.40.50.720">
    <property type="entry name" value="NAD(P)-binding Rossmann-like Domain"/>
    <property type="match status" value="1"/>
</dbReference>
<sequence>MVFDINNKVALVTGGASGIGLRYSKELLRNGARGVTLADVDSAHGKNALEEIEAEFGPNKVIFVQTDVTNKDQFEDAFKKTIETFKNVDILFNNAGILNDAIWEKEVAINVNGTINGILLAQDNYIAKYKSGEEGAIINISSIAGVDKFPVIPIYTATKFAVHGLTISFGDEYHYKRNKVKIIGVCPGVTHTPLITQISGRNLGPDYEPLLQDLLTSLPIQSPEQCADGVIKALKIAPSGTMWVVEAGNPPYEYVLPNRETFNK</sequence>
<dbReference type="GO" id="GO:0016616">
    <property type="term" value="F:oxidoreductase activity, acting on the CH-OH group of donors, NAD or NADP as acceptor"/>
    <property type="evidence" value="ECO:0007669"/>
    <property type="project" value="TreeGrafter"/>
</dbReference>
<dbReference type="PRINTS" id="PR00081">
    <property type="entry name" value="GDHRDH"/>
</dbReference>
<evidence type="ECO:0000313" key="4">
    <source>
        <dbReference type="EMBL" id="CAH0546264.1"/>
    </source>
</evidence>
<dbReference type="InterPro" id="IPR020904">
    <property type="entry name" value="Sc_DH/Rdtase_CS"/>
</dbReference>
<evidence type="ECO:0000313" key="5">
    <source>
        <dbReference type="Proteomes" id="UP001154078"/>
    </source>
</evidence>
<organism evidence="4 5">
    <name type="scientific">Brassicogethes aeneus</name>
    <name type="common">Rape pollen beetle</name>
    <name type="synonym">Meligethes aeneus</name>
    <dbReference type="NCBI Taxonomy" id="1431903"/>
    <lineage>
        <taxon>Eukaryota</taxon>
        <taxon>Metazoa</taxon>
        <taxon>Ecdysozoa</taxon>
        <taxon>Arthropoda</taxon>
        <taxon>Hexapoda</taxon>
        <taxon>Insecta</taxon>
        <taxon>Pterygota</taxon>
        <taxon>Neoptera</taxon>
        <taxon>Endopterygota</taxon>
        <taxon>Coleoptera</taxon>
        <taxon>Polyphaga</taxon>
        <taxon>Cucujiformia</taxon>
        <taxon>Nitidulidae</taxon>
        <taxon>Meligethinae</taxon>
        <taxon>Brassicogethes</taxon>
    </lineage>
</organism>
<proteinExistence type="inferred from homology"/>
<evidence type="ECO:0000256" key="1">
    <source>
        <dbReference type="ARBA" id="ARBA00006484"/>
    </source>
</evidence>
<dbReference type="FunFam" id="3.40.50.720:FF:000149">
    <property type="entry name" value="15-hydroxyprostaglandin dehydrogenase [NAD(+)]"/>
    <property type="match status" value="1"/>
</dbReference>
<dbReference type="InterPro" id="IPR002347">
    <property type="entry name" value="SDR_fam"/>
</dbReference>
<dbReference type="Pfam" id="PF00106">
    <property type="entry name" value="adh_short"/>
    <property type="match status" value="1"/>
</dbReference>
<accession>A0A9P0AS28</accession>
<dbReference type="AlphaFoldDB" id="A0A9P0AS28"/>
<comment type="similarity">
    <text evidence="1 3">Belongs to the short-chain dehydrogenases/reductases (SDR) family.</text>
</comment>
<dbReference type="InterPro" id="IPR036291">
    <property type="entry name" value="NAD(P)-bd_dom_sf"/>
</dbReference>
<dbReference type="PRINTS" id="PR00080">
    <property type="entry name" value="SDRFAMILY"/>
</dbReference>